<protein>
    <recommendedName>
        <fullName evidence="3">DUF3822 family protein</fullName>
    </recommendedName>
</protein>
<organism evidence="1 2">
    <name type="scientific">Tangfeifania diversioriginum</name>
    <dbReference type="NCBI Taxonomy" id="1168035"/>
    <lineage>
        <taxon>Bacteria</taxon>
        <taxon>Pseudomonadati</taxon>
        <taxon>Bacteroidota</taxon>
        <taxon>Bacteroidia</taxon>
        <taxon>Marinilabiliales</taxon>
        <taxon>Prolixibacteraceae</taxon>
        <taxon>Tangfeifania</taxon>
    </lineage>
</organism>
<dbReference type="Gene3D" id="3.30.420.250">
    <property type="match status" value="1"/>
</dbReference>
<name>A0A1M6LDG7_9BACT</name>
<reference evidence="1 2" key="1">
    <citation type="submission" date="2016-11" db="EMBL/GenBank/DDBJ databases">
        <authorList>
            <person name="Jaros S."/>
            <person name="Januszkiewicz K."/>
            <person name="Wedrychowicz H."/>
        </authorList>
    </citation>
    <scope>NUCLEOTIDE SEQUENCE [LARGE SCALE GENOMIC DNA]</scope>
    <source>
        <strain evidence="1 2">DSM 27063</strain>
    </source>
</reference>
<dbReference type="STRING" id="1168035.SAMN05444280_12656"/>
<dbReference type="Pfam" id="PF12864">
    <property type="entry name" value="DUF3822"/>
    <property type="match status" value="1"/>
</dbReference>
<dbReference type="CDD" id="cd24013">
    <property type="entry name" value="ASKHA_ATPase_BT3980-like"/>
    <property type="match status" value="1"/>
</dbReference>
<dbReference type="Proteomes" id="UP000184050">
    <property type="component" value="Unassembled WGS sequence"/>
</dbReference>
<evidence type="ECO:0000313" key="1">
    <source>
        <dbReference type="EMBL" id="SHJ69125.1"/>
    </source>
</evidence>
<sequence>MHDLITDQSFEPKNISEYKLSIQVSLDGFSFFVTHKTERRLLALKSTRVTISSEKFLARRFAEWANSEEILSKPFSSVTICFITPKFTLVPNELYEKNKASSLVNLLFDAQVKSQIIANAIDELSTTLLFSIPVELKNEFDKVFNSYTLIHTGKVLAQQSLQLIGPQETGLTLFFSPDNFSLFLHKEGTLILTNSFTYSHPNDVLYYSLTALKQYKIAPKQCKVLISGQIEKESDYITLLKNYFGQTYFLLPDFESTPEPLNEPLHQFISLL</sequence>
<accession>A0A1M6LDG7</accession>
<dbReference type="Gene3D" id="3.30.420.260">
    <property type="match status" value="1"/>
</dbReference>
<keyword evidence="2" id="KW-1185">Reference proteome</keyword>
<gene>
    <name evidence="1" type="ORF">SAMN05444280_12656</name>
</gene>
<dbReference type="AlphaFoldDB" id="A0A1M6LDG7"/>
<evidence type="ECO:0000313" key="2">
    <source>
        <dbReference type="Proteomes" id="UP000184050"/>
    </source>
</evidence>
<dbReference type="InterPro" id="IPR024213">
    <property type="entry name" value="DUF3822"/>
</dbReference>
<evidence type="ECO:0008006" key="3">
    <source>
        <dbReference type="Google" id="ProtNLM"/>
    </source>
</evidence>
<dbReference type="EMBL" id="FQZE01000026">
    <property type="protein sequence ID" value="SHJ69125.1"/>
    <property type="molecule type" value="Genomic_DNA"/>
</dbReference>
<proteinExistence type="predicted"/>